<gene>
    <name evidence="2" type="ordered locus">Trebr_0147</name>
</gene>
<dbReference type="KEGG" id="tbe:Trebr_0147"/>
<name>F4LLC2_TREBD</name>
<evidence type="ECO:0000259" key="1">
    <source>
        <dbReference type="SMART" id="SM00966"/>
    </source>
</evidence>
<dbReference type="SMART" id="SM00966">
    <property type="entry name" value="SpoVT_AbrB"/>
    <property type="match status" value="1"/>
</dbReference>
<dbReference type="RefSeq" id="WP_013757320.1">
    <property type="nucleotide sequence ID" value="NC_015500.1"/>
</dbReference>
<dbReference type="Proteomes" id="UP000006546">
    <property type="component" value="Chromosome"/>
</dbReference>
<dbReference type="Pfam" id="PF04014">
    <property type="entry name" value="MazE_antitoxin"/>
    <property type="match status" value="1"/>
</dbReference>
<dbReference type="AlphaFoldDB" id="F4LLC2"/>
<dbReference type="OrthoDB" id="9795766at2"/>
<dbReference type="GO" id="GO:0003677">
    <property type="term" value="F:DNA binding"/>
    <property type="evidence" value="ECO:0007669"/>
    <property type="project" value="InterPro"/>
</dbReference>
<dbReference type="STRING" id="906968.Trebr_0147"/>
<dbReference type="InterPro" id="IPR007159">
    <property type="entry name" value="SpoVT-AbrB_dom"/>
</dbReference>
<dbReference type="SUPFAM" id="SSF89447">
    <property type="entry name" value="AbrB/MazE/MraZ-like"/>
    <property type="match status" value="1"/>
</dbReference>
<dbReference type="HOGENOM" id="CLU_150554_3_0_12"/>
<feature type="domain" description="SpoVT-AbrB" evidence="1">
    <location>
        <begin position="6"/>
        <end position="49"/>
    </location>
</feature>
<proteinExistence type="predicted"/>
<dbReference type="EMBL" id="CP002696">
    <property type="protein sequence ID" value="AEE15600.1"/>
    <property type="molecule type" value="Genomic_DNA"/>
</dbReference>
<organism evidence="2 3">
    <name type="scientific">Treponema brennaborense (strain DSM 12168 / CIP 105900 / DD5/3)</name>
    <dbReference type="NCBI Taxonomy" id="906968"/>
    <lineage>
        <taxon>Bacteria</taxon>
        <taxon>Pseudomonadati</taxon>
        <taxon>Spirochaetota</taxon>
        <taxon>Spirochaetia</taxon>
        <taxon>Spirochaetales</taxon>
        <taxon>Treponemataceae</taxon>
        <taxon>Treponema</taxon>
    </lineage>
</organism>
<protein>
    <submittedName>
        <fullName evidence="2">SpoVT/AbrB domain-containing protein</fullName>
    </submittedName>
</protein>
<evidence type="ECO:0000313" key="3">
    <source>
        <dbReference type="Proteomes" id="UP000006546"/>
    </source>
</evidence>
<dbReference type="eggNOG" id="COG2336">
    <property type="taxonomic scope" value="Bacteria"/>
</dbReference>
<sequence length="82" mass="9420">MLVSLVVIGNSKGIRLPKTVIDQLQVKDKLELEIEDSKIVLKPVKSKARQGWNESFINMHQTNEDTIIDEAPIESEAFEWVW</sequence>
<dbReference type="InterPro" id="IPR037914">
    <property type="entry name" value="SpoVT-AbrB_sf"/>
</dbReference>
<evidence type="ECO:0000313" key="2">
    <source>
        <dbReference type="EMBL" id="AEE15600.1"/>
    </source>
</evidence>
<dbReference type="Gene3D" id="2.10.260.10">
    <property type="match status" value="1"/>
</dbReference>
<accession>F4LLC2</accession>
<reference evidence="3" key="1">
    <citation type="submission" date="2011-04" db="EMBL/GenBank/DDBJ databases">
        <title>The complete genome of Treponema brennaborense DSM 12168.</title>
        <authorList>
            <person name="Lucas S."/>
            <person name="Han J."/>
            <person name="Lapidus A."/>
            <person name="Bruce D."/>
            <person name="Goodwin L."/>
            <person name="Pitluck S."/>
            <person name="Peters L."/>
            <person name="Kyrpides N."/>
            <person name="Mavromatis K."/>
            <person name="Ivanova N."/>
            <person name="Mikhailova N."/>
            <person name="Pagani I."/>
            <person name="Teshima H."/>
            <person name="Detter J.C."/>
            <person name="Tapia R."/>
            <person name="Han C."/>
            <person name="Land M."/>
            <person name="Hauser L."/>
            <person name="Markowitz V."/>
            <person name="Cheng J.-F."/>
            <person name="Hugenholtz P."/>
            <person name="Woyke T."/>
            <person name="Wu D."/>
            <person name="Gronow S."/>
            <person name="Wellnitz S."/>
            <person name="Brambilla E."/>
            <person name="Klenk H.-P."/>
            <person name="Eisen J.A."/>
        </authorList>
    </citation>
    <scope>NUCLEOTIDE SEQUENCE [LARGE SCALE GENOMIC DNA]</scope>
    <source>
        <strain evidence="3">DSM 12168 / CIP 105900 / DD5/3</strain>
    </source>
</reference>
<keyword evidence="3" id="KW-1185">Reference proteome</keyword>